<dbReference type="PANTHER" id="PTHR30537">
    <property type="entry name" value="HTH-TYPE TRANSCRIPTIONAL REGULATOR"/>
    <property type="match status" value="1"/>
</dbReference>
<dbReference type="EMBL" id="CP024199">
    <property type="protein sequence ID" value="AUG53473.1"/>
    <property type="molecule type" value="Genomic_DNA"/>
</dbReference>
<dbReference type="InterPro" id="IPR058163">
    <property type="entry name" value="LysR-type_TF_proteobact-type"/>
</dbReference>
<evidence type="ECO:0000256" key="4">
    <source>
        <dbReference type="ARBA" id="ARBA00023163"/>
    </source>
</evidence>
<dbReference type="InterPro" id="IPR000847">
    <property type="entry name" value="LysR_HTH_N"/>
</dbReference>
<dbReference type="PANTHER" id="PTHR30537:SF72">
    <property type="entry name" value="LYSR FAMILY TRANSCRIPTIONAL REGULATOR"/>
    <property type="match status" value="1"/>
</dbReference>
<keyword evidence="4" id="KW-0804">Transcription</keyword>
<dbReference type="SUPFAM" id="SSF46785">
    <property type="entry name" value="Winged helix' DNA-binding domain"/>
    <property type="match status" value="1"/>
</dbReference>
<dbReference type="CDD" id="cd08472">
    <property type="entry name" value="PBP2_CrgA_like_3"/>
    <property type="match status" value="1"/>
</dbReference>
<dbReference type="SUPFAM" id="SSF53850">
    <property type="entry name" value="Periplasmic binding protein-like II"/>
    <property type="match status" value="1"/>
</dbReference>
<comment type="similarity">
    <text evidence="1">Belongs to the LysR transcriptional regulatory family.</text>
</comment>
<dbReference type="Gene3D" id="1.10.10.10">
    <property type="entry name" value="Winged helix-like DNA-binding domain superfamily/Winged helix DNA-binding domain"/>
    <property type="match status" value="1"/>
</dbReference>
<name>A0ABN5FEL2_9PROT</name>
<dbReference type="Gene3D" id="3.40.190.290">
    <property type="match status" value="1"/>
</dbReference>
<dbReference type="PROSITE" id="PS50931">
    <property type="entry name" value="HTH_LYSR"/>
    <property type="match status" value="1"/>
</dbReference>
<dbReference type="InterPro" id="IPR005119">
    <property type="entry name" value="LysR_subst-bd"/>
</dbReference>
<organism evidence="6 7">
    <name type="scientific">Thalassospira marina</name>
    <dbReference type="NCBI Taxonomy" id="2048283"/>
    <lineage>
        <taxon>Bacteria</taxon>
        <taxon>Pseudomonadati</taxon>
        <taxon>Pseudomonadota</taxon>
        <taxon>Alphaproteobacteria</taxon>
        <taxon>Rhodospirillales</taxon>
        <taxon>Thalassospiraceae</taxon>
        <taxon>Thalassospira</taxon>
    </lineage>
</organism>
<evidence type="ECO:0000256" key="3">
    <source>
        <dbReference type="ARBA" id="ARBA00023125"/>
    </source>
</evidence>
<evidence type="ECO:0000256" key="2">
    <source>
        <dbReference type="ARBA" id="ARBA00023015"/>
    </source>
</evidence>
<dbReference type="RefSeq" id="WP_101285052.1">
    <property type="nucleotide sequence ID" value="NZ_CP024199.1"/>
</dbReference>
<dbReference type="InterPro" id="IPR036390">
    <property type="entry name" value="WH_DNA-bd_sf"/>
</dbReference>
<gene>
    <name evidence="6" type="ORF">CSC3H3_12685</name>
</gene>
<accession>A0ABN5FEL2</accession>
<dbReference type="Pfam" id="PF00126">
    <property type="entry name" value="HTH_1"/>
    <property type="match status" value="1"/>
</dbReference>
<evidence type="ECO:0000313" key="7">
    <source>
        <dbReference type="Proteomes" id="UP000233458"/>
    </source>
</evidence>
<keyword evidence="7" id="KW-1185">Reference proteome</keyword>
<proteinExistence type="inferred from homology"/>
<feature type="domain" description="HTH lysR-type" evidence="5">
    <location>
        <begin position="1"/>
        <end position="59"/>
    </location>
</feature>
<sequence>MDLFRAMRVYARVVETGSLRKAAETLDVSSATVSMTVSQLEDHLRTALLLRSTRGITVTPEGLAYFHRCRSILEDVEAAETETRQAVDNLHGVLRVDMPTSIANSVITPALSAFREAYPAIELVMGISDRQHDIIADGIDCVIRTGELVDSSLISRRLATFDWLVCASPSYLARAGEITDPADISDHDVIGYFYRAMYSGEKWPFLIDSEWRDIPVNAHFAVNDTREYLSLALQGHGIVRLADFLVRPYLQSGELVQLFPGHGQISTPVYGVFSSSRKNSPLVRIFLDWVAGLFLEKAKG</sequence>
<reference evidence="6 7" key="1">
    <citation type="submission" date="2017-10" db="EMBL/GenBank/DDBJ databases">
        <title>Biodiversity and function of Thalassospira species in the particle-attached aromatic-hydrocarbon-degrading consortia from the surface seawater of the China South Sea.</title>
        <authorList>
            <person name="Dong C."/>
            <person name="Liu R."/>
            <person name="Shao Z."/>
        </authorList>
    </citation>
    <scope>NUCLEOTIDE SEQUENCE [LARGE SCALE GENOMIC DNA]</scope>
    <source>
        <strain evidence="6 7">CSC3H3</strain>
    </source>
</reference>
<evidence type="ECO:0000259" key="5">
    <source>
        <dbReference type="PROSITE" id="PS50931"/>
    </source>
</evidence>
<dbReference type="InterPro" id="IPR036388">
    <property type="entry name" value="WH-like_DNA-bd_sf"/>
</dbReference>
<evidence type="ECO:0000256" key="1">
    <source>
        <dbReference type="ARBA" id="ARBA00009437"/>
    </source>
</evidence>
<dbReference type="Pfam" id="PF03466">
    <property type="entry name" value="LysR_substrate"/>
    <property type="match status" value="1"/>
</dbReference>
<protein>
    <submittedName>
        <fullName evidence="6">LysR family transcriptional regulator</fullName>
    </submittedName>
</protein>
<keyword evidence="3" id="KW-0238">DNA-binding</keyword>
<dbReference type="Proteomes" id="UP000233458">
    <property type="component" value="Chromosome"/>
</dbReference>
<keyword evidence="2" id="KW-0805">Transcription regulation</keyword>
<evidence type="ECO:0000313" key="6">
    <source>
        <dbReference type="EMBL" id="AUG53473.1"/>
    </source>
</evidence>